<accession>A0A409VHZ4</accession>
<keyword evidence="4" id="KW-1185">Reference proteome</keyword>
<protein>
    <recommendedName>
        <fullName evidence="2">PH domain-containing protein</fullName>
    </recommendedName>
</protein>
<evidence type="ECO:0000256" key="1">
    <source>
        <dbReference type="SAM" id="MobiDB-lite"/>
    </source>
</evidence>
<evidence type="ECO:0000313" key="3">
    <source>
        <dbReference type="EMBL" id="PPQ65860.1"/>
    </source>
</evidence>
<evidence type="ECO:0000259" key="2">
    <source>
        <dbReference type="SMART" id="SM00233"/>
    </source>
</evidence>
<feature type="region of interest" description="Disordered" evidence="1">
    <location>
        <begin position="1"/>
        <end position="27"/>
    </location>
</feature>
<dbReference type="STRING" id="231916.A0A409VHZ4"/>
<dbReference type="InterPro" id="IPR039486">
    <property type="entry name" value="Mug56/Spo71_PH"/>
</dbReference>
<organism evidence="3 4">
    <name type="scientific">Gymnopilus dilepis</name>
    <dbReference type="NCBI Taxonomy" id="231916"/>
    <lineage>
        <taxon>Eukaryota</taxon>
        <taxon>Fungi</taxon>
        <taxon>Dikarya</taxon>
        <taxon>Basidiomycota</taxon>
        <taxon>Agaricomycotina</taxon>
        <taxon>Agaricomycetes</taxon>
        <taxon>Agaricomycetidae</taxon>
        <taxon>Agaricales</taxon>
        <taxon>Agaricineae</taxon>
        <taxon>Hymenogastraceae</taxon>
        <taxon>Gymnopilus</taxon>
    </lineage>
</organism>
<dbReference type="InterPro" id="IPR040345">
    <property type="entry name" value="Mug56/Spo71"/>
</dbReference>
<dbReference type="Pfam" id="PF23207">
    <property type="entry name" value="PH_SPO71"/>
    <property type="match status" value="1"/>
</dbReference>
<comment type="caution">
    <text evidence="3">The sequence shown here is derived from an EMBL/GenBank/DDBJ whole genome shotgun (WGS) entry which is preliminary data.</text>
</comment>
<proteinExistence type="predicted"/>
<dbReference type="SMART" id="SM00233">
    <property type="entry name" value="PH"/>
    <property type="match status" value="2"/>
</dbReference>
<dbReference type="GO" id="GO:1902657">
    <property type="term" value="P:protein localization to prospore membrane"/>
    <property type="evidence" value="ECO:0007669"/>
    <property type="project" value="InterPro"/>
</dbReference>
<reference evidence="3 4" key="1">
    <citation type="journal article" date="2018" name="Evol. Lett.">
        <title>Horizontal gene cluster transfer increased hallucinogenic mushroom diversity.</title>
        <authorList>
            <person name="Reynolds H.T."/>
            <person name="Vijayakumar V."/>
            <person name="Gluck-Thaler E."/>
            <person name="Korotkin H.B."/>
            <person name="Matheny P.B."/>
            <person name="Slot J.C."/>
        </authorList>
    </citation>
    <scope>NUCLEOTIDE SEQUENCE [LARGE SCALE GENOMIC DNA]</scope>
    <source>
        <strain evidence="3 4">SRW20</strain>
    </source>
</reference>
<feature type="compositionally biased region" description="Acidic residues" evidence="1">
    <location>
        <begin position="754"/>
        <end position="768"/>
    </location>
</feature>
<dbReference type="Proteomes" id="UP000284706">
    <property type="component" value="Unassembled WGS sequence"/>
</dbReference>
<dbReference type="PANTHER" id="PTHR28076:SF1">
    <property type="entry name" value="PROSPORE MEMBRANE ADAPTER PROTEIN SPO71"/>
    <property type="match status" value="1"/>
</dbReference>
<dbReference type="InterPro" id="IPR001849">
    <property type="entry name" value="PH_domain"/>
</dbReference>
<dbReference type="OrthoDB" id="5579281at2759"/>
<gene>
    <name evidence="3" type="ORF">CVT26_000794</name>
</gene>
<dbReference type="AlphaFoldDB" id="A0A409VHZ4"/>
<feature type="domain" description="PH" evidence="2">
    <location>
        <begin position="640"/>
        <end position="821"/>
    </location>
</feature>
<dbReference type="PANTHER" id="PTHR28076">
    <property type="entry name" value="SPORULATION-SPECIFIC PROTEIN 71"/>
    <property type="match status" value="1"/>
</dbReference>
<dbReference type="InParanoid" id="A0A409VHZ4"/>
<dbReference type="EMBL" id="NHYE01005644">
    <property type="protein sequence ID" value="PPQ65860.1"/>
    <property type="molecule type" value="Genomic_DNA"/>
</dbReference>
<dbReference type="Pfam" id="PF15404">
    <property type="entry name" value="PH_4"/>
    <property type="match status" value="1"/>
</dbReference>
<feature type="region of interest" description="Disordered" evidence="1">
    <location>
        <begin position="754"/>
        <end position="777"/>
    </location>
</feature>
<sequence length="1062" mass="120881">MASGSSGQPRLHRLSTHSANLTEHSSDDVRRVFVGPMPERVIALSEAKAGSGKKNKLTIGSALSLGSHPEPARNESGDSSEEVARALREQAFQFFLHHGGKAEDWGEEREDGLVEELTRRWKESEWGQLWERRHRRKKGLKTDLSSAHWFGTSFEVGNLLGMNMMNGQEHVTNKSVPSARKSQSSVINETDWTSSVAPTNQTEHQTFTTAPSTFGTARAEQLTIDRSRTRPSHDFLEVPDTLPSPASSRTGLLFSQRSAERLKNGNLTAVNDATEIAELVPANVKGKAKMVHYADLRDQGPVSTPGPVAPEAVLERTHSTVDQNTSMAATIPDETSTIDTTEELNWGEVVLRGRVLTSWRDRMLVRASYTKSESLPYFTDEVNRTTRNLHFEDWGEFLVAWRRDVIELYRDHHTFGSCKDWVVGHKHLSYVIPLKSSRTRLSLYSFVDLTFCLTCAPTTTKLNSSASRWIFNREREGTNIFVFKVKSRSRAYDWCWHLWRYMGGKIPRTIDIHSPRLNTKVTIDVPENEEMQNGTFHRVFKRENILNLCMGALRKVPDWNHLMENELEKGKSLQLDWRVDANLDWIWLETDISDKSRDWAVLSGLPFKKSPKHPVLEVRLAEHRPTYIHLKNGRRVNEPPAIEGYLDRIRPNTQTKQQLYLSTHNGYLFTLDPLNAFPPMPPGLAPISEVYADAQALRQAEVSRGINQIMSATGVCDLRTIVAVRRASHPVPSHMHDVKEISHEDPAWLSIWEDPEERDGDDQGDEGGDAPLNKQGDRTRLRIKRSFELLLKTGHVVRFEAHSCQVALEWVERLRALVVYWKSRHRHDAKQEIELAQAQRPRLTPQTRVFQDEHEYPPEGPPDPATTYGAIDRLYNWCVLEGCRPITKGGRIYMKKGLHGQYQLMQVFLVAGHLVSFRVGPNSSLYPAVRKKINLLDAYVCSGFFAAQTLPKGQYLPNADLAPRRYQDGLETDDREEDMLFMIWYRPHSQMSSAAQDPTTTPLNVKAPGLSAKNKMLVFKARSVLERDSWCWALNSEIEKIVRAQQTREEKLRETGKLVALK</sequence>
<evidence type="ECO:0000313" key="4">
    <source>
        <dbReference type="Proteomes" id="UP000284706"/>
    </source>
</evidence>
<feature type="domain" description="PH" evidence="2">
    <location>
        <begin position="886"/>
        <end position="1041"/>
    </location>
</feature>
<dbReference type="InterPro" id="IPR057379">
    <property type="entry name" value="PH_SPO71"/>
</dbReference>
<name>A0A409VHZ4_9AGAR</name>